<dbReference type="GO" id="GO:0015990">
    <property type="term" value="P:electron transport coupled proton transport"/>
    <property type="evidence" value="ECO:0007669"/>
    <property type="project" value="TreeGrafter"/>
</dbReference>
<evidence type="ECO:0000256" key="16">
    <source>
        <dbReference type="ARBA" id="ARBA00049551"/>
    </source>
</evidence>
<feature type="domain" description="NADH:ubiquinone oxidoreductase chain 4 N-terminal" evidence="19">
    <location>
        <begin position="1"/>
        <end position="98"/>
    </location>
</feature>
<dbReference type="GO" id="GO:0008137">
    <property type="term" value="F:NADH dehydrogenase (ubiquinone) activity"/>
    <property type="evidence" value="ECO:0007669"/>
    <property type="project" value="UniProtKB-UniRule"/>
</dbReference>
<feature type="transmembrane region" description="Helical" evidence="17">
    <location>
        <begin position="179"/>
        <end position="200"/>
    </location>
</feature>
<evidence type="ECO:0000259" key="19">
    <source>
        <dbReference type="Pfam" id="PF01059"/>
    </source>
</evidence>
<evidence type="ECO:0000256" key="12">
    <source>
        <dbReference type="ARBA" id="ARBA00023027"/>
    </source>
</evidence>
<feature type="transmembrane region" description="Helical" evidence="17">
    <location>
        <begin position="377"/>
        <end position="397"/>
    </location>
</feature>
<feature type="domain" description="NADH:quinone oxidoreductase/Mrp antiporter transmembrane" evidence="18">
    <location>
        <begin position="103"/>
        <end position="385"/>
    </location>
</feature>
<dbReference type="GO" id="GO:0042773">
    <property type="term" value="P:ATP synthesis coupled electron transport"/>
    <property type="evidence" value="ECO:0007669"/>
    <property type="project" value="InterPro"/>
</dbReference>
<dbReference type="EC" id="7.1.1.2" evidence="4 17"/>
<dbReference type="GO" id="GO:0048039">
    <property type="term" value="F:ubiquinone binding"/>
    <property type="evidence" value="ECO:0007669"/>
    <property type="project" value="TreeGrafter"/>
</dbReference>
<evidence type="ECO:0000256" key="6">
    <source>
        <dbReference type="ARBA" id="ARBA00022448"/>
    </source>
</evidence>
<dbReference type="PANTHER" id="PTHR43507:SF20">
    <property type="entry name" value="NADH-UBIQUINONE OXIDOREDUCTASE CHAIN 4"/>
    <property type="match status" value="1"/>
</dbReference>
<accession>A0A9E8RTU8</accession>
<evidence type="ECO:0000259" key="18">
    <source>
        <dbReference type="Pfam" id="PF00361"/>
    </source>
</evidence>
<evidence type="ECO:0000256" key="8">
    <source>
        <dbReference type="ARBA" id="ARBA00022692"/>
    </source>
</evidence>
<feature type="transmembrane region" description="Helical" evidence="17">
    <location>
        <begin position="52"/>
        <end position="72"/>
    </location>
</feature>
<dbReference type="AlphaFoldDB" id="A0A9E8RTU8"/>
<feature type="transmembrane region" description="Helical" evidence="17">
    <location>
        <begin position="212"/>
        <end position="231"/>
    </location>
</feature>
<evidence type="ECO:0000256" key="15">
    <source>
        <dbReference type="ARBA" id="ARBA00023136"/>
    </source>
</evidence>
<evidence type="ECO:0000256" key="11">
    <source>
        <dbReference type="ARBA" id="ARBA00022989"/>
    </source>
</evidence>
<keyword evidence="13 17" id="KW-0830">Ubiquinone</keyword>
<keyword evidence="14 17" id="KW-0496">Mitochondrion</keyword>
<evidence type="ECO:0000256" key="4">
    <source>
        <dbReference type="ARBA" id="ARBA00012944"/>
    </source>
</evidence>
<dbReference type="GO" id="GO:0031966">
    <property type="term" value="C:mitochondrial membrane"/>
    <property type="evidence" value="ECO:0007669"/>
    <property type="project" value="UniProtKB-SubCell"/>
</dbReference>
<feature type="transmembrane region" description="Helical" evidence="17">
    <location>
        <begin position="106"/>
        <end position="128"/>
    </location>
</feature>
<evidence type="ECO:0000256" key="13">
    <source>
        <dbReference type="ARBA" id="ARBA00023075"/>
    </source>
</evidence>
<evidence type="ECO:0000256" key="3">
    <source>
        <dbReference type="ARBA" id="ARBA00009025"/>
    </source>
</evidence>
<evidence type="ECO:0000256" key="14">
    <source>
        <dbReference type="ARBA" id="ARBA00023128"/>
    </source>
</evidence>
<gene>
    <name evidence="20" type="primary">ND4</name>
</gene>
<evidence type="ECO:0000256" key="2">
    <source>
        <dbReference type="ARBA" id="ARBA00004225"/>
    </source>
</evidence>
<organism evidence="20">
    <name type="scientific">Marilia sp. XG-2021</name>
    <dbReference type="NCBI Taxonomy" id="2996736"/>
    <lineage>
        <taxon>Eukaryota</taxon>
        <taxon>Metazoa</taxon>
        <taxon>Ecdysozoa</taxon>
        <taxon>Arthropoda</taxon>
        <taxon>Hexapoda</taxon>
        <taxon>Insecta</taxon>
        <taxon>Pterygota</taxon>
        <taxon>Neoptera</taxon>
        <taxon>Endopterygota</taxon>
        <taxon>Trichoptera</taxon>
        <taxon>Integripalpia</taxon>
        <taxon>Brevitentoria</taxon>
        <taxon>Leptoceroidea</taxon>
        <taxon>Odontoceridae</taxon>
        <taxon>Odontocerinae</taxon>
        <taxon>Marilia</taxon>
    </lineage>
</organism>
<dbReference type="GO" id="GO:0003954">
    <property type="term" value="F:NADH dehydrogenase activity"/>
    <property type="evidence" value="ECO:0007669"/>
    <property type="project" value="TreeGrafter"/>
</dbReference>
<comment type="function">
    <text evidence="17">Core subunit of the mitochondrial membrane respiratory chain NADH dehydrogenase (Complex I) which catalyzes electron transfer from NADH through the respiratory chain, using ubiquinone as an electron acceptor. Essential for the catalytic activity and assembly of complex I.</text>
</comment>
<keyword evidence="8 17" id="KW-0812">Transmembrane</keyword>
<comment type="subcellular location">
    <subcellularLocation>
        <location evidence="2 17">Mitochondrion membrane</location>
        <topology evidence="2 17">Multi-pass membrane protein</topology>
    </subcellularLocation>
</comment>
<keyword evidence="12 17" id="KW-0520">NAD</keyword>
<feature type="transmembrane region" description="Helical" evidence="17">
    <location>
        <begin position="418"/>
        <end position="440"/>
    </location>
</feature>
<dbReference type="PRINTS" id="PR01437">
    <property type="entry name" value="NUOXDRDTASE4"/>
</dbReference>
<dbReference type="Pfam" id="PF00361">
    <property type="entry name" value="Proton_antipo_M"/>
    <property type="match status" value="1"/>
</dbReference>
<dbReference type="Pfam" id="PF01059">
    <property type="entry name" value="Oxidored_q5_N"/>
    <property type="match status" value="1"/>
</dbReference>
<dbReference type="InterPro" id="IPR000260">
    <property type="entry name" value="NADH4_N"/>
</dbReference>
<evidence type="ECO:0000256" key="17">
    <source>
        <dbReference type="RuleBase" id="RU003297"/>
    </source>
</evidence>
<comment type="similarity">
    <text evidence="3 17">Belongs to the complex I subunit 4 family.</text>
</comment>
<feature type="transmembrane region" description="Helical" evidence="17">
    <location>
        <begin position="269"/>
        <end position="291"/>
    </location>
</feature>
<comment type="catalytic activity">
    <reaction evidence="16 17">
        <text>a ubiquinone + NADH + 5 H(+)(in) = a ubiquinol + NAD(+) + 4 H(+)(out)</text>
        <dbReference type="Rhea" id="RHEA:29091"/>
        <dbReference type="Rhea" id="RHEA-COMP:9565"/>
        <dbReference type="Rhea" id="RHEA-COMP:9566"/>
        <dbReference type="ChEBI" id="CHEBI:15378"/>
        <dbReference type="ChEBI" id="CHEBI:16389"/>
        <dbReference type="ChEBI" id="CHEBI:17976"/>
        <dbReference type="ChEBI" id="CHEBI:57540"/>
        <dbReference type="ChEBI" id="CHEBI:57945"/>
        <dbReference type="EC" id="7.1.1.2"/>
    </reaction>
</comment>
<dbReference type="InterPro" id="IPR003918">
    <property type="entry name" value="NADH_UbQ_OxRdtase"/>
</dbReference>
<feature type="transmembrane region" description="Helical" evidence="17">
    <location>
        <begin position="84"/>
        <end position="100"/>
    </location>
</feature>
<evidence type="ECO:0000256" key="7">
    <source>
        <dbReference type="ARBA" id="ARBA00022660"/>
    </source>
</evidence>
<reference evidence="20" key="2">
    <citation type="journal article" date="2022" name="Syst. Entomol.">
        <title>Massive gene rearrangements of mitochondrial genomes and implications for the phylogeny of Trichoptera (Insecta).</title>
        <authorList>
            <person name="Ge X."/>
            <person name="Peng L."/>
            <person name="Vogler A.P."/>
            <person name="Morse J.C."/>
            <person name="Yang L."/>
            <person name="Sun C."/>
            <person name="Wang B."/>
        </authorList>
    </citation>
    <scope>NUCLEOTIDE SEQUENCE</scope>
</reference>
<proteinExistence type="inferred from homology"/>
<keyword evidence="11 17" id="KW-1133">Transmembrane helix</keyword>
<feature type="transmembrane region" description="Helical" evidence="17">
    <location>
        <begin position="297"/>
        <end position="318"/>
    </location>
</feature>
<dbReference type="InterPro" id="IPR001750">
    <property type="entry name" value="ND/Mrp_TM"/>
</dbReference>
<evidence type="ECO:0000256" key="9">
    <source>
        <dbReference type="ARBA" id="ARBA00022967"/>
    </source>
</evidence>
<geneLocation type="mitochondrion" evidence="20"/>
<keyword evidence="10 17" id="KW-0249">Electron transport</keyword>
<keyword evidence="7 17" id="KW-0679">Respiratory chain</keyword>
<dbReference type="PANTHER" id="PTHR43507">
    <property type="entry name" value="NADH-UBIQUINONE OXIDOREDUCTASE CHAIN 4"/>
    <property type="match status" value="1"/>
</dbReference>
<feature type="transmembrane region" description="Helical" evidence="17">
    <location>
        <begin position="243"/>
        <end position="262"/>
    </location>
</feature>
<feature type="transmembrane region" description="Helical" evidence="17">
    <location>
        <begin position="339"/>
        <end position="357"/>
    </location>
</feature>
<dbReference type="EMBL" id="OL678030">
    <property type="protein sequence ID" value="UZZ44138.1"/>
    <property type="molecule type" value="Genomic_DNA"/>
</dbReference>
<evidence type="ECO:0000256" key="10">
    <source>
        <dbReference type="ARBA" id="ARBA00022982"/>
    </source>
</evidence>
<reference evidence="20" key="1">
    <citation type="submission" date="2021-11" db="EMBL/GenBank/DDBJ databases">
        <authorList>
            <person name="Ge X.-Y."/>
            <person name="Peng L."/>
            <person name="Sun C.-H."/>
            <person name="Wang B.-X."/>
        </authorList>
    </citation>
    <scope>NUCLEOTIDE SEQUENCE</scope>
</reference>
<name>A0A9E8RTU8_9NEOP</name>
<feature type="transmembrane region" description="Helical" evidence="17">
    <location>
        <begin position="140"/>
        <end position="159"/>
    </location>
</feature>
<keyword evidence="6 17" id="KW-0813">Transport</keyword>
<keyword evidence="15 17" id="KW-0472">Membrane</keyword>
<feature type="transmembrane region" description="Helical" evidence="17">
    <location>
        <begin position="7"/>
        <end position="32"/>
    </location>
</feature>
<evidence type="ECO:0000256" key="1">
    <source>
        <dbReference type="ARBA" id="ARBA00003257"/>
    </source>
</evidence>
<comment type="function">
    <text evidence="1">Core subunit of the mitochondrial membrane respiratory chain NADH dehydrogenase (Complex I) that is believed to belong to the minimal assembly required for catalysis. Complex I functions in the transfer of electrons from NADH to the respiratory chain. The immediate electron acceptor for the enzyme is believed to be ubiquinone.</text>
</comment>
<sequence>MMKIFFFLLMLLIFQKFWLNQMLIMLIVLMLVMKFSSVNYWSYLSYGFGMDLISFGLIMLSCWISVLMLMASSEIFNMSNKKKFFIFNVNFMLISLILVFSTSNMFIFYLFFEISLIPIMLMIFGWGYQPERIQAGVYMMLYTLFMSLPMMMGIFYIYYELNSLILYFLMKLDLNSLFLYLLMILAFLVKMPMVFMHLWLPKAHVEAPISGSMILAGVMLKLGGYGLIRFLVMFETLSMKFNIYILSLSLVGGFYMSLVCLQQVDLKSLVAYSSVVHMGMVLSGLLILSYWGVMGSYLVLIGHGFCSSALFCLVNFNYERFHSRTFYFNKGMLNFLPSMSFWWFLFISANMAAPPSLNLVGEISLINSLLSWSIDLMLILGLLSFFSALFSLYIYIYSQYGKFMLNINNFSSNYSREYMLMLFHWIPLNFLILKVDWLLIFF</sequence>
<evidence type="ECO:0000313" key="20">
    <source>
        <dbReference type="EMBL" id="UZZ44138.1"/>
    </source>
</evidence>
<keyword evidence="9" id="KW-1278">Translocase</keyword>
<evidence type="ECO:0000256" key="5">
    <source>
        <dbReference type="ARBA" id="ARBA00021006"/>
    </source>
</evidence>
<protein>
    <recommendedName>
        <fullName evidence="5 17">NADH-ubiquinone oxidoreductase chain 4</fullName>
        <ecNumber evidence="4 17">7.1.1.2</ecNumber>
    </recommendedName>
</protein>